<keyword evidence="2" id="KW-1185">Reference proteome</keyword>
<sequence length="62" mass="7063">MKKIIIEVERGLVTNIYANFKDVKVLVLDHDTDLSDPDGILSLEELQHFKGKDKFVSVDFVS</sequence>
<name>A0ABS4NAS0_9THEO</name>
<gene>
    <name evidence="1" type="ORF">J2Z80_000254</name>
</gene>
<protein>
    <submittedName>
        <fullName evidence="1">Uncharacterized protein</fullName>
    </submittedName>
</protein>
<organism evidence="1 2">
    <name type="scientific">Thermoanaerobacterium butyriciformans</name>
    <dbReference type="NCBI Taxonomy" id="1702242"/>
    <lineage>
        <taxon>Bacteria</taxon>
        <taxon>Bacillati</taxon>
        <taxon>Bacillota</taxon>
        <taxon>Clostridia</taxon>
        <taxon>Thermoanaerobacterales</taxon>
        <taxon>Thermoanaerobacteraceae</taxon>
        <taxon>Thermoanaerobacterium</taxon>
    </lineage>
</organism>
<dbReference type="Proteomes" id="UP001166402">
    <property type="component" value="Unassembled WGS sequence"/>
</dbReference>
<reference evidence="1" key="1">
    <citation type="submission" date="2021-03" db="EMBL/GenBank/DDBJ databases">
        <title>Genomic Encyclopedia of Type Strains, Phase IV (KMG-IV): sequencing the most valuable type-strain genomes for metagenomic binning, comparative biology and taxonomic classification.</title>
        <authorList>
            <person name="Goeker M."/>
        </authorList>
    </citation>
    <scope>NUCLEOTIDE SEQUENCE</scope>
    <source>
        <strain evidence="1">DSM 101588</strain>
    </source>
</reference>
<dbReference type="RefSeq" id="WP_209452735.1">
    <property type="nucleotide sequence ID" value="NZ_JAGGLT010000002.1"/>
</dbReference>
<evidence type="ECO:0000313" key="1">
    <source>
        <dbReference type="EMBL" id="MBP2070756.1"/>
    </source>
</evidence>
<evidence type="ECO:0000313" key="2">
    <source>
        <dbReference type="Proteomes" id="UP001166402"/>
    </source>
</evidence>
<comment type="caution">
    <text evidence="1">The sequence shown here is derived from an EMBL/GenBank/DDBJ whole genome shotgun (WGS) entry which is preliminary data.</text>
</comment>
<proteinExistence type="predicted"/>
<accession>A0ABS4NAS0</accession>
<dbReference type="EMBL" id="JAGGLT010000002">
    <property type="protein sequence ID" value="MBP2070756.1"/>
    <property type="molecule type" value="Genomic_DNA"/>
</dbReference>